<accession>A0A0M3J0N8</accession>
<dbReference type="OrthoDB" id="300855at2759"/>
<proteinExistence type="predicted"/>
<organism evidence="4">
    <name type="scientific">Anisakis simplex</name>
    <name type="common">Herring worm</name>
    <dbReference type="NCBI Taxonomy" id="6269"/>
    <lineage>
        <taxon>Eukaryota</taxon>
        <taxon>Metazoa</taxon>
        <taxon>Ecdysozoa</taxon>
        <taxon>Nematoda</taxon>
        <taxon>Chromadorea</taxon>
        <taxon>Rhabditida</taxon>
        <taxon>Spirurina</taxon>
        <taxon>Ascaridomorpha</taxon>
        <taxon>Ascaridoidea</taxon>
        <taxon>Anisakidae</taxon>
        <taxon>Anisakis</taxon>
        <taxon>Anisakis simplex complex</taxon>
    </lineage>
</organism>
<dbReference type="Pfam" id="PF21119">
    <property type="entry name" value="RYDR_Jsol"/>
    <property type="match status" value="2"/>
</dbReference>
<protein>
    <submittedName>
        <fullName evidence="4">B30.2/SPRY domain-containing protein</fullName>
    </submittedName>
</protein>
<evidence type="ECO:0000259" key="1">
    <source>
        <dbReference type="PROSITE" id="PS50188"/>
    </source>
</evidence>
<dbReference type="Proteomes" id="UP000267096">
    <property type="component" value="Unassembled WGS sequence"/>
</dbReference>
<evidence type="ECO:0000313" key="3">
    <source>
        <dbReference type="Proteomes" id="UP000267096"/>
    </source>
</evidence>
<evidence type="ECO:0000313" key="4">
    <source>
        <dbReference type="WBParaSite" id="ASIM_0000107901-mRNA-1"/>
    </source>
</evidence>
<dbReference type="PROSITE" id="PS50188">
    <property type="entry name" value="B302_SPRY"/>
    <property type="match status" value="1"/>
</dbReference>
<reference evidence="4" key="1">
    <citation type="submission" date="2017-02" db="UniProtKB">
        <authorList>
            <consortium name="WormBaseParasite"/>
        </authorList>
    </citation>
    <scope>IDENTIFICATION</scope>
</reference>
<dbReference type="PANTHER" id="PTHR46399:SF8">
    <property type="entry name" value="B30.2_SPRY DOMAIN-CONTAINING PROTEIN"/>
    <property type="match status" value="1"/>
</dbReference>
<dbReference type="InterPro" id="IPR043136">
    <property type="entry name" value="B30.2/SPRY_sf"/>
</dbReference>
<gene>
    <name evidence="2" type="ORF">ASIM_LOCUS971</name>
</gene>
<dbReference type="InterPro" id="IPR035762">
    <property type="entry name" value="SPRY3_RyR"/>
</dbReference>
<dbReference type="GO" id="GO:0006941">
    <property type="term" value="P:striated muscle contraction"/>
    <property type="evidence" value="ECO:0007669"/>
    <property type="project" value="TreeGrafter"/>
</dbReference>
<dbReference type="AlphaFoldDB" id="A0A0M3J0N8"/>
<dbReference type="GO" id="GO:0034704">
    <property type="term" value="C:calcium channel complex"/>
    <property type="evidence" value="ECO:0007669"/>
    <property type="project" value="TreeGrafter"/>
</dbReference>
<dbReference type="GO" id="GO:0005790">
    <property type="term" value="C:smooth endoplasmic reticulum"/>
    <property type="evidence" value="ECO:0007669"/>
    <property type="project" value="TreeGrafter"/>
</dbReference>
<name>A0A0M3J0N8_ANISI</name>
<evidence type="ECO:0000313" key="2">
    <source>
        <dbReference type="EMBL" id="VDK18282.1"/>
    </source>
</evidence>
<dbReference type="WBParaSite" id="ASIM_0000107901-mRNA-1">
    <property type="protein sequence ID" value="ASIM_0000107901-mRNA-1"/>
    <property type="gene ID" value="ASIM_0000107901"/>
</dbReference>
<dbReference type="PANTHER" id="PTHR46399">
    <property type="entry name" value="B30.2/SPRY DOMAIN-CONTAINING PROTEIN"/>
    <property type="match status" value="1"/>
</dbReference>
<dbReference type="GO" id="GO:0030018">
    <property type="term" value="C:Z disc"/>
    <property type="evidence" value="ECO:0007669"/>
    <property type="project" value="TreeGrafter"/>
</dbReference>
<dbReference type="InterPro" id="IPR003877">
    <property type="entry name" value="SPRY_dom"/>
</dbReference>
<reference evidence="2 3" key="2">
    <citation type="submission" date="2018-11" db="EMBL/GenBank/DDBJ databases">
        <authorList>
            <consortium name="Pathogen Informatics"/>
        </authorList>
    </citation>
    <scope>NUCLEOTIDE SEQUENCE [LARGE SCALE GENOMIC DNA]</scope>
</reference>
<dbReference type="GO" id="GO:0042383">
    <property type="term" value="C:sarcolemma"/>
    <property type="evidence" value="ECO:0007669"/>
    <property type="project" value="TreeGrafter"/>
</dbReference>
<feature type="domain" description="B30.2/SPRY" evidence="1">
    <location>
        <begin position="1"/>
        <end position="164"/>
    </location>
</feature>
<dbReference type="EMBL" id="UYRR01000878">
    <property type="protein sequence ID" value="VDK18282.1"/>
    <property type="molecule type" value="Genomic_DNA"/>
</dbReference>
<dbReference type="CDD" id="cd12879">
    <property type="entry name" value="SPRY3_RyR"/>
    <property type="match status" value="1"/>
</dbReference>
<dbReference type="GO" id="GO:0014808">
    <property type="term" value="P:release of sequestered calcium ion into cytosol by sarcoplasmic reticulum"/>
    <property type="evidence" value="ECO:0007669"/>
    <property type="project" value="TreeGrafter"/>
</dbReference>
<sequence length="447" mass="50682">MKVLRLRIILMRNISVICLQIDEYYYGLRIFPGQDPANVWVGWVTPKYHFHANNFNASEAVRRCRFQEIDQYGGSMQSLEYRNCYMMNAASLLEAVPDTGNAKVSGILIGCIIDTSIGELSFLAAGQDTGIRFKLEPGAMLYPAAFVAPTASEILQFELGRIRYTFPLSSAMFKSTRKSLVPFCPPRLTVEKLQPYNWARVPNECLRTTALKLSDVRGWSVLCDDPVRIMSVYVPEKDMSFDILEMIEKPNYLQFHRQTLNLYCKLAAHGNQKVAHILCGHVDEDQIMYAIKNHYLSGPMRQGFHDFLIAVHLKTHVDARISAAHEYVVPLVPELTTKNVFNPSSEDRFPQICGKSVSIRPIMVCSEVQTKYVQCDRESAGASYGQTGESVEVSNFRPLFKLFNSLMIVGLIEDDDLRYVMKLIHPSAFDENYEPGQLASHEAIVHE</sequence>
<dbReference type="InterPro" id="IPR001870">
    <property type="entry name" value="B30.2/SPRY"/>
</dbReference>
<dbReference type="GO" id="GO:0033017">
    <property type="term" value="C:sarcoplasmic reticulum membrane"/>
    <property type="evidence" value="ECO:0007669"/>
    <property type="project" value="TreeGrafter"/>
</dbReference>
<dbReference type="InterPro" id="IPR015925">
    <property type="entry name" value="Ryanodine_IP3_receptor"/>
</dbReference>
<dbReference type="SMART" id="SM00449">
    <property type="entry name" value="SPRY"/>
    <property type="match status" value="1"/>
</dbReference>
<dbReference type="InterPro" id="IPR048581">
    <property type="entry name" value="RYDR_Jsol"/>
</dbReference>
<keyword evidence="3" id="KW-1185">Reference proteome</keyword>
<dbReference type="GO" id="GO:0005219">
    <property type="term" value="F:ryanodine-sensitive calcium-release channel activity"/>
    <property type="evidence" value="ECO:0007669"/>
    <property type="project" value="TreeGrafter"/>
</dbReference>
<dbReference type="Pfam" id="PF00622">
    <property type="entry name" value="SPRY"/>
    <property type="match status" value="1"/>
</dbReference>
<dbReference type="Gene3D" id="2.60.120.920">
    <property type="match status" value="1"/>
</dbReference>